<keyword evidence="2" id="KW-1185">Reference proteome</keyword>
<sequence>MNSVKLLLRLLNVYSGKSIIYGLNNHNALNVIKKHDGISKPVKENIIKNYLKTVSQTFALKIRSDMIFRKQDIINENHHLDGLEIPQLNQIQNFINYYRKNNGYCNDVQSVENYIANYAKVLI</sequence>
<name>A0A814A1W1_9BILA</name>
<gene>
    <name evidence="1" type="ORF">OXX778_LOCUS11636</name>
</gene>
<protein>
    <submittedName>
        <fullName evidence="1">Uncharacterized protein</fullName>
    </submittedName>
</protein>
<evidence type="ECO:0000313" key="2">
    <source>
        <dbReference type="Proteomes" id="UP000663879"/>
    </source>
</evidence>
<reference evidence="1" key="1">
    <citation type="submission" date="2021-02" db="EMBL/GenBank/DDBJ databases">
        <authorList>
            <person name="Nowell W R."/>
        </authorList>
    </citation>
    <scope>NUCLEOTIDE SEQUENCE</scope>
    <source>
        <strain evidence="1">Ploen Becks lab</strain>
    </source>
</reference>
<accession>A0A814A1W1</accession>
<proteinExistence type="predicted"/>
<dbReference type="EMBL" id="CAJNOC010001994">
    <property type="protein sequence ID" value="CAF0905757.1"/>
    <property type="molecule type" value="Genomic_DNA"/>
</dbReference>
<dbReference type="AlphaFoldDB" id="A0A814A1W1"/>
<dbReference type="Proteomes" id="UP000663879">
    <property type="component" value="Unassembled WGS sequence"/>
</dbReference>
<comment type="caution">
    <text evidence="1">The sequence shown here is derived from an EMBL/GenBank/DDBJ whole genome shotgun (WGS) entry which is preliminary data.</text>
</comment>
<organism evidence="1 2">
    <name type="scientific">Brachionus calyciflorus</name>
    <dbReference type="NCBI Taxonomy" id="104777"/>
    <lineage>
        <taxon>Eukaryota</taxon>
        <taxon>Metazoa</taxon>
        <taxon>Spiralia</taxon>
        <taxon>Gnathifera</taxon>
        <taxon>Rotifera</taxon>
        <taxon>Eurotatoria</taxon>
        <taxon>Monogononta</taxon>
        <taxon>Pseudotrocha</taxon>
        <taxon>Ploima</taxon>
        <taxon>Brachionidae</taxon>
        <taxon>Brachionus</taxon>
    </lineage>
</organism>
<evidence type="ECO:0000313" key="1">
    <source>
        <dbReference type="EMBL" id="CAF0905757.1"/>
    </source>
</evidence>